<sequence length="153" mass="17481">MIKAMKKYFLIAIMMAITTLGNAQSTLFKKYENTKGVSIVTISKAMFRMMPTMKVGNKNLKKIASKIDHLQILSCERQVLNAKINKDVVYIYGKKPWEEVMSYRENGGNTYIYMRTIGNGKYEYALYTTEKGELQIISITGDLTLRDIQAIAK</sequence>
<feature type="chain" id="PRO_5015706771" evidence="1">
    <location>
        <begin position="24"/>
        <end position="153"/>
    </location>
</feature>
<evidence type="ECO:0000256" key="1">
    <source>
        <dbReference type="SAM" id="SignalP"/>
    </source>
</evidence>
<evidence type="ECO:0000313" key="3">
    <source>
        <dbReference type="Proteomes" id="UP000245870"/>
    </source>
</evidence>
<comment type="caution">
    <text evidence="2">The sequence shown here is derived from an EMBL/GenBank/DDBJ whole genome shotgun (WGS) entry which is preliminary data.</text>
</comment>
<dbReference type="InterPro" id="IPR025348">
    <property type="entry name" value="DUF4252"/>
</dbReference>
<dbReference type="AlphaFoldDB" id="A0A2U0UJV3"/>
<dbReference type="EMBL" id="QENY01000003">
    <property type="protein sequence ID" value="PVX57916.1"/>
    <property type="molecule type" value="Genomic_DNA"/>
</dbReference>
<reference evidence="2 3" key="1">
    <citation type="submission" date="2018-05" db="EMBL/GenBank/DDBJ databases">
        <title>Genomic Encyclopedia of Type Strains, Phase IV (KMG-IV): sequencing the most valuable type-strain genomes for metagenomic binning, comparative biology and taxonomic classification.</title>
        <authorList>
            <person name="Goeker M."/>
        </authorList>
    </citation>
    <scope>NUCLEOTIDE SEQUENCE [LARGE SCALE GENOMIC DNA]</scope>
    <source>
        <strain evidence="2 3">DSM 100333</strain>
    </source>
</reference>
<feature type="signal peptide" evidence="1">
    <location>
        <begin position="1"/>
        <end position="23"/>
    </location>
</feature>
<keyword evidence="3" id="KW-1185">Reference proteome</keyword>
<dbReference type="Pfam" id="PF14060">
    <property type="entry name" value="DUF4252"/>
    <property type="match status" value="1"/>
</dbReference>
<proteinExistence type="predicted"/>
<evidence type="ECO:0000313" key="2">
    <source>
        <dbReference type="EMBL" id="PVX57916.1"/>
    </source>
</evidence>
<name>A0A2U0UJV3_9BACT</name>
<accession>A0A2U0UJV3</accession>
<organism evidence="2 3">
    <name type="scientific">Hallella colorans</name>
    <dbReference type="NCBI Taxonomy" id="1703337"/>
    <lineage>
        <taxon>Bacteria</taxon>
        <taxon>Pseudomonadati</taxon>
        <taxon>Bacteroidota</taxon>
        <taxon>Bacteroidia</taxon>
        <taxon>Bacteroidales</taxon>
        <taxon>Prevotellaceae</taxon>
        <taxon>Hallella</taxon>
    </lineage>
</organism>
<keyword evidence="1" id="KW-0732">Signal</keyword>
<protein>
    <submittedName>
        <fullName evidence="2">Uncharacterized protein DUF4252</fullName>
    </submittedName>
</protein>
<dbReference type="Proteomes" id="UP000245870">
    <property type="component" value="Unassembled WGS sequence"/>
</dbReference>
<gene>
    <name evidence="2" type="ORF">C7379_10339</name>
</gene>